<gene>
    <name evidence="1" type="ORF">E4M00_14605</name>
</gene>
<sequence length="71" mass="7337">MGKYDISTVKVGTLLDDPDAVAILERIAPGVSSNPMIGLARGMSLDAALGAVGGRVDDATKQRLRDELAAL</sequence>
<dbReference type="EMBL" id="SPQZ01000006">
    <property type="protein sequence ID" value="TFV95282.1"/>
    <property type="molecule type" value="Genomic_DNA"/>
</dbReference>
<name>A0A4Y9QUV0_9MICO</name>
<dbReference type="Proteomes" id="UP000298127">
    <property type="component" value="Unassembled WGS sequence"/>
</dbReference>
<protein>
    <submittedName>
        <fullName evidence="1">Uncharacterized protein</fullName>
    </submittedName>
</protein>
<comment type="caution">
    <text evidence="1">The sequence shown here is derived from an EMBL/GenBank/DDBJ whole genome shotgun (WGS) entry which is preliminary data.</text>
</comment>
<accession>A0A4Y9QUV0</accession>
<dbReference type="RefSeq" id="WP_135121228.1">
    <property type="nucleotide sequence ID" value="NZ_SPQZ01000006.1"/>
</dbReference>
<dbReference type="AlphaFoldDB" id="A0A4Y9QUV0"/>
<evidence type="ECO:0000313" key="1">
    <source>
        <dbReference type="EMBL" id="TFV95282.1"/>
    </source>
</evidence>
<keyword evidence="2" id="KW-1185">Reference proteome</keyword>
<proteinExistence type="predicted"/>
<reference evidence="1 2" key="1">
    <citation type="journal article" date="2018" name="J. Microbiol.">
        <title>Leifsonia flava sp. nov., a novel actinobacterium isolated from the rhizosphere of Aquilegia viridiflora.</title>
        <authorList>
            <person name="Cai Y."/>
            <person name="Tao W.Z."/>
            <person name="Ma Y.J."/>
            <person name="Cheng J."/>
            <person name="Zhang M.Y."/>
            <person name="Zhang Y.X."/>
        </authorList>
    </citation>
    <scope>NUCLEOTIDE SEQUENCE [LARGE SCALE GENOMIC DNA]</scope>
    <source>
        <strain evidence="1 2">SYP-B2174</strain>
    </source>
</reference>
<organism evidence="1 2">
    <name type="scientific">Orlajensenia leifsoniae</name>
    <dbReference type="NCBI Taxonomy" id="2561933"/>
    <lineage>
        <taxon>Bacteria</taxon>
        <taxon>Bacillati</taxon>
        <taxon>Actinomycetota</taxon>
        <taxon>Actinomycetes</taxon>
        <taxon>Micrococcales</taxon>
        <taxon>Microbacteriaceae</taxon>
        <taxon>Orlajensenia</taxon>
    </lineage>
</organism>
<evidence type="ECO:0000313" key="2">
    <source>
        <dbReference type="Proteomes" id="UP000298127"/>
    </source>
</evidence>